<gene>
    <name evidence="2" type="ORF">GGR38_002241</name>
</gene>
<keyword evidence="2" id="KW-0223">Dioxygenase</keyword>
<keyword evidence="2" id="KW-0560">Oxidoreductase</keyword>
<dbReference type="InterPro" id="IPR037523">
    <property type="entry name" value="VOC_core"/>
</dbReference>
<reference evidence="2 3" key="1">
    <citation type="submission" date="2020-08" db="EMBL/GenBank/DDBJ databases">
        <title>Genomic Encyclopedia of Type Strains, Phase IV (KMG-IV): sequencing the most valuable type-strain genomes for metagenomic binning, comparative biology and taxonomic classification.</title>
        <authorList>
            <person name="Goeker M."/>
        </authorList>
    </citation>
    <scope>NUCLEOTIDE SEQUENCE [LARGE SCALE GENOMIC DNA]</scope>
    <source>
        <strain evidence="2 3">DSM 27057</strain>
    </source>
</reference>
<proteinExistence type="predicted"/>
<dbReference type="Proteomes" id="UP000548867">
    <property type="component" value="Unassembled WGS sequence"/>
</dbReference>
<dbReference type="RefSeq" id="WP_183625445.1">
    <property type="nucleotide sequence ID" value="NZ_JACIDX010000007.1"/>
</dbReference>
<name>A0A7W6CEY9_9SPHN</name>
<dbReference type="GO" id="GO:0051213">
    <property type="term" value="F:dioxygenase activity"/>
    <property type="evidence" value="ECO:0007669"/>
    <property type="project" value="UniProtKB-KW"/>
</dbReference>
<dbReference type="GO" id="GO:0016829">
    <property type="term" value="F:lyase activity"/>
    <property type="evidence" value="ECO:0007669"/>
    <property type="project" value="UniProtKB-KW"/>
</dbReference>
<dbReference type="InterPro" id="IPR004360">
    <property type="entry name" value="Glyas_Fos-R_dOase_dom"/>
</dbReference>
<evidence type="ECO:0000259" key="1">
    <source>
        <dbReference type="PROSITE" id="PS51819"/>
    </source>
</evidence>
<dbReference type="AlphaFoldDB" id="A0A7W6CEY9"/>
<dbReference type="Gene3D" id="3.10.180.10">
    <property type="entry name" value="2,3-Dihydroxybiphenyl 1,2-Dioxygenase, domain 1"/>
    <property type="match status" value="1"/>
</dbReference>
<dbReference type="SUPFAM" id="SSF54593">
    <property type="entry name" value="Glyoxalase/Bleomycin resistance protein/Dihydroxybiphenyl dioxygenase"/>
    <property type="match status" value="1"/>
</dbReference>
<dbReference type="EMBL" id="JACIDX010000007">
    <property type="protein sequence ID" value="MBB3955289.1"/>
    <property type="molecule type" value="Genomic_DNA"/>
</dbReference>
<sequence>MPILGIESVVYGVEDLALCNRFWADYGLIRSDDGADDAPSEWTLPSGSRMIMRGIDDPSLPPAYFPGSGVRECFLGVDTSEALERLVAKVGVDREVRRDADGTAHFLDPDGNPMGLRVWNKRPVMCRPDPVNAPDNILRLNQHRKWRARALPRTINHIVYFSDDYVSTYEFYRDRLGFRMTDHSKANGIFARADGTYEHHTIFWLTTLHPGTRGKRGYAHIAFGLEDIDEVMVGANYMTDHGWAHERPFAPALNRHRISSAMYYYFPCPAGGDAEYHADTDYLDDGWIPRVWEMMFGAAVWQTDSPGFFGDRGITWDVVLDPEEASLEAWRDFGKADRK</sequence>
<feature type="domain" description="VOC" evidence="1">
    <location>
        <begin position="154"/>
        <end position="279"/>
    </location>
</feature>
<dbReference type="Pfam" id="PF00903">
    <property type="entry name" value="Glyoxalase"/>
    <property type="match status" value="1"/>
</dbReference>
<keyword evidence="3" id="KW-1185">Reference proteome</keyword>
<comment type="caution">
    <text evidence="2">The sequence shown here is derived from an EMBL/GenBank/DDBJ whole genome shotgun (WGS) entry which is preliminary data.</text>
</comment>
<keyword evidence="2" id="KW-0456">Lyase</keyword>
<evidence type="ECO:0000313" key="2">
    <source>
        <dbReference type="EMBL" id="MBB3955289.1"/>
    </source>
</evidence>
<evidence type="ECO:0000313" key="3">
    <source>
        <dbReference type="Proteomes" id="UP000548867"/>
    </source>
</evidence>
<accession>A0A7W6CEY9</accession>
<dbReference type="InterPro" id="IPR029068">
    <property type="entry name" value="Glyas_Bleomycin-R_OHBP_Dase"/>
</dbReference>
<organism evidence="2 3">
    <name type="scientific">Novosphingobium sediminicola</name>
    <dbReference type="NCBI Taxonomy" id="563162"/>
    <lineage>
        <taxon>Bacteria</taxon>
        <taxon>Pseudomonadati</taxon>
        <taxon>Pseudomonadota</taxon>
        <taxon>Alphaproteobacteria</taxon>
        <taxon>Sphingomonadales</taxon>
        <taxon>Sphingomonadaceae</taxon>
        <taxon>Novosphingobium</taxon>
    </lineage>
</organism>
<dbReference type="PROSITE" id="PS51819">
    <property type="entry name" value="VOC"/>
    <property type="match status" value="1"/>
</dbReference>
<protein>
    <submittedName>
        <fullName evidence="2">Catechol 2,3-dioxygenase-like lactoylglutathione lyase family enzyme</fullName>
    </submittedName>
</protein>